<dbReference type="Pfam" id="PF00440">
    <property type="entry name" value="TetR_N"/>
    <property type="match status" value="1"/>
</dbReference>
<organism evidence="6 7">
    <name type="scientific">Mesorhizobium zhangyense</name>
    <dbReference type="NCBI Taxonomy" id="1776730"/>
    <lineage>
        <taxon>Bacteria</taxon>
        <taxon>Pseudomonadati</taxon>
        <taxon>Pseudomonadota</taxon>
        <taxon>Alphaproteobacteria</taxon>
        <taxon>Hyphomicrobiales</taxon>
        <taxon>Phyllobacteriaceae</taxon>
        <taxon>Mesorhizobium</taxon>
    </lineage>
</organism>
<evidence type="ECO:0000256" key="3">
    <source>
        <dbReference type="ARBA" id="ARBA00023163"/>
    </source>
</evidence>
<reference evidence="6 7" key="1">
    <citation type="submission" date="2020-02" db="EMBL/GenBank/DDBJ databases">
        <title>Genome sequence of the type strain CGMCC 1.15528 of Mesorhizobium zhangyense.</title>
        <authorList>
            <person name="Gao J."/>
            <person name="Sun J."/>
        </authorList>
    </citation>
    <scope>NUCLEOTIDE SEQUENCE [LARGE SCALE GENOMIC DNA]</scope>
    <source>
        <strain evidence="6 7">CGMCC 1.15528</strain>
    </source>
</reference>
<dbReference type="Gene3D" id="1.10.10.60">
    <property type="entry name" value="Homeodomain-like"/>
    <property type="match status" value="1"/>
</dbReference>
<dbReference type="PANTHER" id="PTHR47506:SF7">
    <property type="entry name" value="TRANSCRIPTIONAL REGULATORY PROTEIN"/>
    <property type="match status" value="1"/>
</dbReference>
<proteinExistence type="predicted"/>
<evidence type="ECO:0000313" key="7">
    <source>
        <dbReference type="Proteomes" id="UP000481252"/>
    </source>
</evidence>
<dbReference type="SUPFAM" id="SSF48498">
    <property type="entry name" value="Tetracyclin repressor-like, C-terminal domain"/>
    <property type="match status" value="1"/>
</dbReference>
<gene>
    <name evidence="6" type="ORF">G6N74_18585</name>
</gene>
<feature type="DNA-binding region" description="H-T-H motif" evidence="4">
    <location>
        <begin position="32"/>
        <end position="51"/>
    </location>
</feature>
<dbReference type="InterPro" id="IPR001647">
    <property type="entry name" value="HTH_TetR"/>
</dbReference>
<dbReference type="SUPFAM" id="SSF46689">
    <property type="entry name" value="Homeodomain-like"/>
    <property type="match status" value="1"/>
</dbReference>
<dbReference type="PANTHER" id="PTHR47506">
    <property type="entry name" value="TRANSCRIPTIONAL REGULATORY PROTEIN"/>
    <property type="match status" value="1"/>
</dbReference>
<dbReference type="Gene3D" id="1.10.357.10">
    <property type="entry name" value="Tetracycline Repressor, domain 2"/>
    <property type="match status" value="1"/>
</dbReference>
<dbReference type="PROSITE" id="PS50977">
    <property type="entry name" value="HTH_TETR_2"/>
    <property type="match status" value="1"/>
</dbReference>
<evidence type="ECO:0000256" key="1">
    <source>
        <dbReference type="ARBA" id="ARBA00023015"/>
    </source>
</evidence>
<dbReference type="InterPro" id="IPR036271">
    <property type="entry name" value="Tet_transcr_reg_TetR-rel_C_sf"/>
</dbReference>
<feature type="domain" description="HTH tetR-type" evidence="5">
    <location>
        <begin position="9"/>
        <end position="69"/>
    </location>
</feature>
<comment type="caution">
    <text evidence="6">The sequence shown here is derived from an EMBL/GenBank/DDBJ whole genome shotgun (WGS) entry which is preliminary data.</text>
</comment>
<keyword evidence="2 4" id="KW-0238">DNA-binding</keyword>
<dbReference type="GO" id="GO:0003677">
    <property type="term" value="F:DNA binding"/>
    <property type="evidence" value="ECO:0007669"/>
    <property type="project" value="UniProtKB-UniRule"/>
</dbReference>
<dbReference type="RefSeq" id="WP_165119437.1">
    <property type="nucleotide sequence ID" value="NZ_JAAKZG010000007.1"/>
</dbReference>
<evidence type="ECO:0000256" key="4">
    <source>
        <dbReference type="PROSITE-ProRule" id="PRU00335"/>
    </source>
</evidence>
<dbReference type="PRINTS" id="PR00455">
    <property type="entry name" value="HTHTETR"/>
</dbReference>
<dbReference type="EMBL" id="JAAKZG010000007">
    <property type="protein sequence ID" value="NGN43082.1"/>
    <property type="molecule type" value="Genomic_DNA"/>
</dbReference>
<evidence type="ECO:0000313" key="6">
    <source>
        <dbReference type="EMBL" id="NGN43082.1"/>
    </source>
</evidence>
<evidence type="ECO:0000256" key="2">
    <source>
        <dbReference type="ARBA" id="ARBA00023125"/>
    </source>
</evidence>
<keyword evidence="7" id="KW-1185">Reference proteome</keyword>
<protein>
    <submittedName>
        <fullName evidence="6">TetR/AcrR family transcriptional regulator</fullName>
    </submittedName>
</protein>
<sequence>MRVSREQARQNRERVVSMSSALFREKGMDGVAINDLMSEAGLTHGGFYKQFNSKAQLVEEACTAALAQTFGFWEDYLEDTADRRAAFIHAYLSDRHRDNVAQGCLLPALAGEAARQPENIRSVFTQAIQAYASLLDAPSEEQTKDSRSQALRTLSEMVGAVLLSRTSNDAALSQELLQAVRTHRNGAAG</sequence>
<dbReference type="InterPro" id="IPR009057">
    <property type="entry name" value="Homeodomain-like_sf"/>
</dbReference>
<accession>A0A7C9R8W7</accession>
<evidence type="ECO:0000259" key="5">
    <source>
        <dbReference type="PROSITE" id="PS50977"/>
    </source>
</evidence>
<keyword evidence="3" id="KW-0804">Transcription</keyword>
<name>A0A7C9R8W7_9HYPH</name>
<dbReference type="AlphaFoldDB" id="A0A7C9R8W7"/>
<keyword evidence="1" id="KW-0805">Transcription regulation</keyword>
<dbReference type="Proteomes" id="UP000481252">
    <property type="component" value="Unassembled WGS sequence"/>
</dbReference>